<evidence type="ECO:0000256" key="3">
    <source>
        <dbReference type="SAM" id="SignalP"/>
    </source>
</evidence>
<dbReference type="InterPro" id="IPR003010">
    <property type="entry name" value="C-N_Hydrolase"/>
</dbReference>
<dbReference type="SUPFAM" id="SSF56317">
    <property type="entry name" value="Carbon-nitrogen hydrolase"/>
    <property type="match status" value="1"/>
</dbReference>
<evidence type="ECO:0000256" key="2">
    <source>
        <dbReference type="ARBA" id="ARBA00022801"/>
    </source>
</evidence>
<dbReference type="Pfam" id="PF00795">
    <property type="entry name" value="CN_hydrolase"/>
    <property type="match status" value="1"/>
</dbReference>
<dbReference type="Gene3D" id="3.60.110.10">
    <property type="entry name" value="Carbon-nitrogen hydrolase"/>
    <property type="match status" value="1"/>
</dbReference>
<reference evidence="5" key="1">
    <citation type="submission" date="2020-07" db="EMBL/GenBank/DDBJ databases">
        <title>Multicomponent nature underlies the extraordinary mechanical properties of spider dragline silk.</title>
        <authorList>
            <person name="Kono N."/>
            <person name="Nakamura H."/>
            <person name="Mori M."/>
            <person name="Yoshida Y."/>
            <person name="Ohtoshi R."/>
            <person name="Malay A.D."/>
            <person name="Moran D.A.P."/>
            <person name="Tomita M."/>
            <person name="Numata K."/>
            <person name="Arakawa K."/>
        </authorList>
    </citation>
    <scope>NUCLEOTIDE SEQUENCE</scope>
</reference>
<feature type="domain" description="CN hydrolase" evidence="4">
    <location>
        <begin position="22"/>
        <end position="299"/>
    </location>
</feature>
<dbReference type="InterPro" id="IPR040154">
    <property type="entry name" value="Biotinidase/VNN"/>
</dbReference>
<dbReference type="GO" id="GO:0016787">
    <property type="term" value="F:hydrolase activity"/>
    <property type="evidence" value="ECO:0007669"/>
    <property type="project" value="UniProtKB-KW"/>
</dbReference>
<keyword evidence="2" id="KW-0378">Hydrolase</keyword>
<feature type="chain" id="PRO_5036475070" evidence="3">
    <location>
        <begin position="19"/>
        <end position="516"/>
    </location>
</feature>
<dbReference type="Pfam" id="PF19018">
    <property type="entry name" value="Vanin_C"/>
    <property type="match status" value="1"/>
</dbReference>
<dbReference type="OrthoDB" id="6419659at2759"/>
<proteinExistence type="inferred from homology"/>
<dbReference type="PROSITE" id="PS50263">
    <property type="entry name" value="CN_HYDROLASE"/>
    <property type="match status" value="1"/>
</dbReference>
<evidence type="ECO:0000313" key="5">
    <source>
        <dbReference type="EMBL" id="GFQ97234.1"/>
    </source>
</evidence>
<dbReference type="PANTHER" id="PTHR10609:SF27">
    <property type="entry name" value="CN HYDROLASE DOMAIN-CONTAINING PROTEIN-RELATED"/>
    <property type="match status" value="1"/>
</dbReference>
<dbReference type="Proteomes" id="UP000887116">
    <property type="component" value="Unassembled WGS sequence"/>
</dbReference>
<accession>A0A8X6L5H7</accession>
<gene>
    <name evidence="5" type="primary">VNN3</name>
    <name evidence="5" type="ORF">TNCT_118021</name>
</gene>
<name>A0A8X6L5H7_TRICU</name>
<evidence type="ECO:0000313" key="6">
    <source>
        <dbReference type="Proteomes" id="UP000887116"/>
    </source>
</evidence>
<organism evidence="5 6">
    <name type="scientific">Trichonephila clavata</name>
    <name type="common">Joro spider</name>
    <name type="synonym">Nephila clavata</name>
    <dbReference type="NCBI Taxonomy" id="2740835"/>
    <lineage>
        <taxon>Eukaryota</taxon>
        <taxon>Metazoa</taxon>
        <taxon>Ecdysozoa</taxon>
        <taxon>Arthropoda</taxon>
        <taxon>Chelicerata</taxon>
        <taxon>Arachnida</taxon>
        <taxon>Araneae</taxon>
        <taxon>Araneomorphae</taxon>
        <taxon>Entelegynae</taxon>
        <taxon>Araneoidea</taxon>
        <taxon>Nephilidae</taxon>
        <taxon>Trichonephila</taxon>
    </lineage>
</organism>
<dbReference type="InterPro" id="IPR036526">
    <property type="entry name" value="C-N_Hydrolase_sf"/>
</dbReference>
<evidence type="ECO:0000259" key="4">
    <source>
        <dbReference type="PROSITE" id="PS50263"/>
    </source>
</evidence>
<sequence length="516" mass="58922">MYSFIFYLSLFLPATVLGKDYFTAAVFEHRPVENLGKEPVQIKSANLEYYTKATKIAAQKGADIIVFNEYGLFPYPFSRENFTNFAENVPDPKKQKFNPCTENAIDRPALHTVSCLARENGIYIVMNLADIQPCEEHCDADKIDSCSTECPEDGMYLYNTDVAFDREGNIIARYYKMHPYFEVVNIEPNFVTFDTDFGKFGMIVCFDSVFEESVRLVKEYDIDTLLFPTYWFDDIVPFDAVEFQQSWAIANNVNFIAANTHYPGTGSLGSGIYSKKDGALVYTYEPDGTSKLLIANVPIKGGSDIPDISSITVVTHDDVFLKEETGDKFPEECYEKLVGPAKNEHEDYRCFEQKLENYTLTKLEKPTGKIEACNNGFCCSLSYSALELQEDFYLAAFNGLNNVRGYYHWWEEVCILTRCDSFEGKACALLPPRSKTVFEKIKLKGHFKAERIYPTVSNDKARLAPKKKWNIKRNGKEVVLTYKSNSDEPLLRAGLLGRDYERDPPFIPYYPNKKAH</sequence>
<evidence type="ECO:0000256" key="1">
    <source>
        <dbReference type="ARBA" id="ARBA00008225"/>
    </source>
</evidence>
<dbReference type="InterPro" id="IPR043957">
    <property type="entry name" value="Vanin_C"/>
</dbReference>
<comment type="caution">
    <text evidence="5">The sequence shown here is derived from an EMBL/GenBank/DDBJ whole genome shotgun (WGS) entry which is preliminary data.</text>
</comment>
<keyword evidence="3" id="KW-0732">Signal</keyword>
<keyword evidence="6" id="KW-1185">Reference proteome</keyword>
<dbReference type="EMBL" id="BMAO01034529">
    <property type="protein sequence ID" value="GFQ97234.1"/>
    <property type="molecule type" value="Genomic_DNA"/>
</dbReference>
<dbReference type="PANTHER" id="PTHR10609">
    <property type="entry name" value="BIOTINIDASE-RELATED"/>
    <property type="match status" value="1"/>
</dbReference>
<dbReference type="AlphaFoldDB" id="A0A8X6L5H7"/>
<comment type="similarity">
    <text evidence="1">Belongs to the carbon-nitrogen hydrolase superfamily. BTD/VNN family.</text>
</comment>
<feature type="signal peptide" evidence="3">
    <location>
        <begin position="1"/>
        <end position="18"/>
    </location>
</feature>
<protein>
    <submittedName>
        <fullName evidence="5">Vascular non-inflammatory molecule 3</fullName>
    </submittedName>
</protein>